<name>A0A380TDJ1_9ZZZZ</name>
<evidence type="ECO:0000313" key="1">
    <source>
        <dbReference type="EMBL" id="SUS05711.1"/>
    </source>
</evidence>
<protein>
    <submittedName>
        <fullName evidence="1">Uncharacterized protein</fullName>
    </submittedName>
</protein>
<dbReference type="AlphaFoldDB" id="A0A380TDJ1"/>
<sequence>MTLDPDIIHFDVPLDSPLVKWEAHLESLRGVLLMSEQALEDYINNKRVAANASRTIAVSKFDDKEEKLDVYCEHQAEWQNTEENFRLFYVSHFRNHFLVALCSIFESGLEQSANYLCEKRGISAKCNIRTKGKKSTNNYLVEFFSERLNIDVHPAEPQDKAVMEATYKIRNIIAHNNSTLLTDADRNKIRLLSEQDIKIESGIVIVTLLYLEKLFAIVNRAFVVINRETCK</sequence>
<organism evidence="1">
    <name type="scientific">metagenome</name>
    <dbReference type="NCBI Taxonomy" id="256318"/>
    <lineage>
        <taxon>unclassified sequences</taxon>
        <taxon>metagenomes</taxon>
    </lineage>
</organism>
<accession>A0A380TDJ1</accession>
<proteinExistence type="predicted"/>
<reference evidence="1" key="1">
    <citation type="submission" date="2018-07" db="EMBL/GenBank/DDBJ databases">
        <authorList>
            <person name="Quirk P.G."/>
            <person name="Krulwich T.A."/>
        </authorList>
    </citation>
    <scope>NUCLEOTIDE SEQUENCE</scope>
</reference>
<dbReference type="EMBL" id="UIDG01000119">
    <property type="protein sequence ID" value="SUS05711.1"/>
    <property type="molecule type" value="Genomic_DNA"/>
</dbReference>
<gene>
    <name evidence="1" type="ORF">DF3PB_2050006</name>
</gene>